<sequence length="631" mass="72437">MSREVCFFCLKVIDPTATPSSSSARSGDGDDDREKQSDDVVVEEVDEELVKVEPGYEVEVIVGGGDEICDKYYNSCSPSPTKENNEEKEKIHSLKDDGNHGDKDEVVSHSPENRKLLSSREMMSLRGRKRPIENNDDSLPRLEIHTKAKRTRTLTVSLERITTSPPKSSRISTPSATTGKEEVGSPRSSSLLQDAPAPLSSDPSPRQGQQLEEHGKIVPHPHKCPSCSLIFSTAFKLSSHTARQHLIPCLTPECSETFPTYKARNAHGREIHPDDRAYINTDPSRMSERVINFYKTTAQRDVNLTWKAFKEEGVHRNSVYRYLKKLRQEEAAENPKVKCPREPQCLKKCIPCGKTFPRRDLYLGHVAREHTHVREHVCHICGKDFYTVRCLKSHLKRHDNPRRHRCKMCEATFGHQTALERHRIKEHGADPVICDECGGSFMSRAALREHRMKKHMGIKRCYKCAATFPCREELHLHLKSHTDDPRPHSCPHCEDNFITRAHMREHVNRVHTPNYVAPTPWKCSQCEKSYQFPGLLKKHVLQSHTQERPHTCSQCGKAFVTMATLRLHIKGKHGWRGWRHGEKIRVGSQGRERSSYPNLLRRRRKKTIPLLRSVKYSKKIFAQIYLKYLTS</sequence>
<feature type="compositionally biased region" description="Low complexity" evidence="10">
    <location>
        <begin position="15"/>
        <end position="26"/>
    </location>
</feature>
<reference evidence="12 13" key="1">
    <citation type="submission" date="2015-12" db="EMBL/GenBank/DDBJ databases">
        <title>The genome of Folsomia candida.</title>
        <authorList>
            <person name="Faddeeva A."/>
            <person name="Derks M.F."/>
            <person name="Anvar Y."/>
            <person name="Smit S."/>
            <person name="Van Straalen N."/>
            <person name="Roelofs D."/>
        </authorList>
    </citation>
    <scope>NUCLEOTIDE SEQUENCE [LARGE SCALE GENOMIC DNA]</scope>
    <source>
        <strain evidence="12 13">VU population</strain>
        <tissue evidence="12">Whole body</tissue>
    </source>
</reference>
<keyword evidence="8" id="KW-0539">Nucleus</keyword>
<dbReference type="AlphaFoldDB" id="A0A226DB33"/>
<feature type="region of interest" description="Disordered" evidence="10">
    <location>
        <begin position="15"/>
        <end position="39"/>
    </location>
</feature>
<dbReference type="SMART" id="SM00355">
    <property type="entry name" value="ZnF_C2H2"/>
    <property type="match status" value="10"/>
</dbReference>
<dbReference type="Pfam" id="PF00096">
    <property type="entry name" value="zf-C2H2"/>
    <property type="match status" value="1"/>
</dbReference>
<dbReference type="PROSITE" id="PS50157">
    <property type="entry name" value="ZINC_FINGER_C2H2_2"/>
    <property type="match status" value="8"/>
</dbReference>
<keyword evidence="5" id="KW-0862">Zinc</keyword>
<accession>A0A226DB33</accession>
<feature type="domain" description="C2H2-type" evidence="11">
    <location>
        <begin position="347"/>
        <end position="375"/>
    </location>
</feature>
<protein>
    <submittedName>
        <fullName evidence="12">Zinc finger protein 26</fullName>
    </submittedName>
</protein>
<dbReference type="Gene3D" id="3.30.160.60">
    <property type="entry name" value="Classic Zinc Finger"/>
    <property type="match status" value="5"/>
</dbReference>
<gene>
    <name evidence="12" type="ORF">Fcan01_22410</name>
</gene>
<dbReference type="OrthoDB" id="3561125at2759"/>
<evidence type="ECO:0000256" key="4">
    <source>
        <dbReference type="ARBA" id="ARBA00022771"/>
    </source>
</evidence>
<dbReference type="GO" id="GO:0001227">
    <property type="term" value="F:DNA-binding transcription repressor activity, RNA polymerase II-specific"/>
    <property type="evidence" value="ECO:0007669"/>
    <property type="project" value="TreeGrafter"/>
</dbReference>
<evidence type="ECO:0000256" key="2">
    <source>
        <dbReference type="ARBA" id="ARBA00022723"/>
    </source>
</evidence>
<dbReference type="GO" id="GO:0008270">
    <property type="term" value="F:zinc ion binding"/>
    <property type="evidence" value="ECO:0007669"/>
    <property type="project" value="UniProtKB-KW"/>
</dbReference>
<evidence type="ECO:0000313" key="12">
    <source>
        <dbReference type="EMBL" id="OXA42755.1"/>
    </source>
</evidence>
<feature type="domain" description="C2H2-type" evidence="11">
    <location>
        <begin position="404"/>
        <end position="431"/>
    </location>
</feature>
<feature type="domain" description="C2H2-type" evidence="11">
    <location>
        <begin position="432"/>
        <end position="460"/>
    </location>
</feature>
<keyword evidence="2" id="KW-0479">Metal-binding</keyword>
<feature type="compositionally biased region" description="Basic and acidic residues" evidence="10">
    <location>
        <begin position="130"/>
        <end position="146"/>
    </location>
</feature>
<comment type="caution">
    <text evidence="12">The sequence shown here is derived from an EMBL/GenBank/DDBJ whole genome shotgun (WGS) entry which is preliminary data.</text>
</comment>
<dbReference type="Pfam" id="PF13912">
    <property type="entry name" value="zf-C2H2_6"/>
    <property type="match status" value="2"/>
</dbReference>
<evidence type="ECO:0000313" key="13">
    <source>
        <dbReference type="Proteomes" id="UP000198287"/>
    </source>
</evidence>
<dbReference type="PANTHER" id="PTHR24399">
    <property type="entry name" value="ZINC FINGER AND BTB DOMAIN-CONTAINING"/>
    <property type="match status" value="1"/>
</dbReference>
<feature type="domain" description="C2H2-type" evidence="11">
    <location>
        <begin position="550"/>
        <end position="573"/>
    </location>
</feature>
<evidence type="ECO:0000256" key="6">
    <source>
        <dbReference type="ARBA" id="ARBA00023015"/>
    </source>
</evidence>
<dbReference type="OMA" id="LTTHRWI"/>
<feature type="compositionally biased region" description="Polar residues" evidence="10">
    <location>
        <begin position="153"/>
        <end position="178"/>
    </location>
</feature>
<feature type="domain" description="C2H2-type" evidence="11">
    <location>
        <begin position="488"/>
        <end position="512"/>
    </location>
</feature>
<comment type="subcellular location">
    <subcellularLocation>
        <location evidence="1">Nucleus</location>
    </subcellularLocation>
</comment>
<evidence type="ECO:0000256" key="8">
    <source>
        <dbReference type="ARBA" id="ARBA00023242"/>
    </source>
</evidence>
<keyword evidence="3" id="KW-0677">Repeat</keyword>
<evidence type="ECO:0000256" key="9">
    <source>
        <dbReference type="PROSITE-ProRule" id="PRU00042"/>
    </source>
</evidence>
<dbReference type="Proteomes" id="UP000198287">
    <property type="component" value="Unassembled WGS sequence"/>
</dbReference>
<evidence type="ECO:0000256" key="10">
    <source>
        <dbReference type="SAM" id="MobiDB-lite"/>
    </source>
</evidence>
<feature type="domain" description="C2H2-type" evidence="11">
    <location>
        <begin position="376"/>
        <end position="403"/>
    </location>
</feature>
<keyword evidence="4 9" id="KW-0863">Zinc-finger</keyword>
<dbReference type="EMBL" id="LNIX01000025">
    <property type="protein sequence ID" value="OXA42755.1"/>
    <property type="molecule type" value="Genomic_DNA"/>
</dbReference>
<dbReference type="GO" id="GO:0000978">
    <property type="term" value="F:RNA polymerase II cis-regulatory region sequence-specific DNA binding"/>
    <property type="evidence" value="ECO:0007669"/>
    <property type="project" value="TreeGrafter"/>
</dbReference>
<feature type="compositionally biased region" description="Low complexity" evidence="10">
    <location>
        <begin position="194"/>
        <end position="205"/>
    </location>
</feature>
<proteinExistence type="predicted"/>
<dbReference type="PROSITE" id="PS00028">
    <property type="entry name" value="ZINC_FINGER_C2H2_1"/>
    <property type="match status" value="10"/>
</dbReference>
<keyword evidence="7" id="KW-0804">Transcription</keyword>
<organism evidence="12 13">
    <name type="scientific">Folsomia candida</name>
    <name type="common">Springtail</name>
    <dbReference type="NCBI Taxonomy" id="158441"/>
    <lineage>
        <taxon>Eukaryota</taxon>
        <taxon>Metazoa</taxon>
        <taxon>Ecdysozoa</taxon>
        <taxon>Arthropoda</taxon>
        <taxon>Hexapoda</taxon>
        <taxon>Collembola</taxon>
        <taxon>Entomobryomorpha</taxon>
        <taxon>Isotomoidea</taxon>
        <taxon>Isotomidae</taxon>
        <taxon>Proisotominae</taxon>
        <taxon>Folsomia</taxon>
    </lineage>
</organism>
<evidence type="ECO:0000256" key="5">
    <source>
        <dbReference type="ARBA" id="ARBA00022833"/>
    </source>
</evidence>
<dbReference type="GO" id="GO:0005654">
    <property type="term" value="C:nucleoplasm"/>
    <property type="evidence" value="ECO:0007669"/>
    <property type="project" value="TreeGrafter"/>
</dbReference>
<dbReference type="InterPro" id="IPR013087">
    <property type="entry name" value="Znf_C2H2_type"/>
</dbReference>
<name>A0A226DB33_FOLCA</name>
<dbReference type="InterPro" id="IPR036236">
    <property type="entry name" value="Znf_C2H2_sf"/>
</dbReference>
<evidence type="ECO:0000259" key="11">
    <source>
        <dbReference type="PROSITE" id="PS50157"/>
    </source>
</evidence>
<dbReference type="SUPFAM" id="SSF57667">
    <property type="entry name" value="beta-beta-alpha zinc fingers"/>
    <property type="match status" value="4"/>
</dbReference>
<keyword evidence="6" id="KW-0805">Transcription regulation</keyword>
<feature type="region of interest" description="Disordered" evidence="10">
    <location>
        <begin position="73"/>
        <end position="211"/>
    </location>
</feature>
<dbReference type="PANTHER" id="PTHR24399:SF23">
    <property type="entry name" value="C2H2-TYPE DOMAIN-CONTAINING PROTEIN"/>
    <property type="match status" value="1"/>
</dbReference>
<evidence type="ECO:0000256" key="1">
    <source>
        <dbReference type="ARBA" id="ARBA00004123"/>
    </source>
</evidence>
<feature type="domain" description="C2H2-type" evidence="11">
    <location>
        <begin position="459"/>
        <end position="486"/>
    </location>
</feature>
<feature type="compositionally biased region" description="Basic and acidic residues" evidence="10">
    <location>
        <begin position="83"/>
        <end position="115"/>
    </location>
</feature>
<evidence type="ECO:0000256" key="7">
    <source>
        <dbReference type="ARBA" id="ARBA00023163"/>
    </source>
</evidence>
<dbReference type="FunFam" id="3.30.160.60:FF:000624">
    <property type="entry name" value="zinc finger protein 697"/>
    <property type="match status" value="1"/>
</dbReference>
<keyword evidence="13" id="KW-1185">Reference proteome</keyword>
<feature type="domain" description="C2H2-type" evidence="11">
    <location>
        <begin position="521"/>
        <end position="549"/>
    </location>
</feature>
<evidence type="ECO:0000256" key="3">
    <source>
        <dbReference type="ARBA" id="ARBA00022737"/>
    </source>
</evidence>